<dbReference type="InterPro" id="IPR009000">
    <property type="entry name" value="Transl_B-barrel_sf"/>
</dbReference>
<accession>A0A6A4XCP0</accession>
<feature type="region of interest" description="Disordered" evidence="1">
    <location>
        <begin position="277"/>
        <end position="297"/>
    </location>
</feature>
<dbReference type="Gene3D" id="2.40.30.10">
    <property type="entry name" value="Translation factors"/>
    <property type="match status" value="1"/>
</dbReference>
<evidence type="ECO:0000313" key="5">
    <source>
        <dbReference type="Proteomes" id="UP000440578"/>
    </source>
</evidence>
<protein>
    <submittedName>
        <fullName evidence="4">Selenocysteine-specific elongation factor</fullName>
    </submittedName>
</protein>
<dbReference type="OrthoDB" id="2067at2759"/>
<dbReference type="Pfam" id="PF21208">
    <property type="entry name" value="euk_SelB_III"/>
    <property type="match status" value="1"/>
</dbReference>
<dbReference type="SUPFAM" id="SSF50447">
    <property type="entry name" value="Translation proteins"/>
    <property type="match status" value="1"/>
</dbReference>
<evidence type="ECO:0000259" key="2">
    <source>
        <dbReference type="Pfam" id="PF21131"/>
    </source>
</evidence>
<organism evidence="4 5">
    <name type="scientific">Amphibalanus amphitrite</name>
    <name type="common">Striped barnacle</name>
    <name type="synonym">Balanus amphitrite</name>
    <dbReference type="NCBI Taxonomy" id="1232801"/>
    <lineage>
        <taxon>Eukaryota</taxon>
        <taxon>Metazoa</taxon>
        <taxon>Ecdysozoa</taxon>
        <taxon>Arthropoda</taxon>
        <taxon>Crustacea</taxon>
        <taxon>Multicrustacea</taxon>
        <taxon>Cirripedia</taxon>
        <taxon>Thoracica</taxon>
        <taxon>Thoracicalcarea</taxon>
        <taxon>Balanomorpha</taxon>
        <taxon>Balanoidea</taxon>
        <taxon>Balanidae</taxon>
        <taxon>Amphibalaninae</taxon>
        <taxon>Amphibalanus</taxon>
    </lineage>
</organism>
<keyword evidence="5" id="KW-1185">Reference proteome</keyword>
<dbReference type="AlphaFoldDB" id="A0A6A4XCP0"/>
<keyword evidence="4" id="KW-0251">Elongation factor</keyword>
<feature type="region of interest" description="Disordered" evidence="1">
    <location>
        <begin position="105"/>
        <end position="130"/>
    </location>
</feature>
<dbReference type="InterPro" id="IPR049393">
    <property type="entry name" value="eEFSec_III"/>
</dbReference>
<evidence type="ECO:0000256" key="1">
    <source>
        <dbReference type="SAM" id="MobiDB-lite"/>
    </source>
</evidence>
<name>A0A6A4XCP0_AMPAM</name>
<dbReference type="CDD" id="cd04094">
    <property type="entry name" value="eSelB_III"/>
    <property type="match status" value="1"/>
</dbReference>
<dbReference type="InterPro" id="IPR049394">
    <property type="entry name" value="eEFSec_C"/>
</dbReference>
<comment type="caution">
    <text evidence="4">The sequence shown here is derived from an EMBL/GenBank/DDBJ whole genome shotgun (WGS) entry which is preliminary data.</text>
</comment>
<dbReference type="GO" id="GO:0003746">
    <property type="term" value="F:translation elongation factor activity"/>
    <property type="evidence" value="ECO:0007669"/>
    <property type="project" value="UniProtKB-KW"/>
</dbReference>
<gene>
    <name evidence="4" type="primary">Eefsec</name>
    <name evidence="4" type="ORF">FJT64_017171</name>
</gene>
<sequence length="321" mass="35005">MTSTVEIPALKVTKKVKSLQMFRRPVERAVQGDRLGVCVTQFDPKTLERGLVCEVGYLSTVLACIVSLHRISYYRGEIRSKSRLHVTLGHDTVMARLTLFTAPGREAAPAPDAEPDAEPEPEPEPPGWDPQAEYVYLESLERGAALALLELERPVTVPPGAALIGSRLDMDANSPACRLAFHGRLLAPLERDYATAFLPALRVFKRKGKAGVVDRLHSDTEVIVKDLLKKESNVALFSGLRVRLATGEAGVIDGPFGQSGKVKVRLTDALAEETRARLSTGARKKGKAAAEAPAAPPPAPVAVQLDFKRYIFDPKKRMIQN</sequence>
<dbReference type="EMBL" id="VIIS01000194">
    <property type="protein sequence ID" value="KAF0312052.1"/>
    <property type="molecule type" value="Genomic_DNA"/>
</dbReference>
<proteinExistence type="predicted"/>
<feature type="domain" description="Selenocysteine-specific elongation factor C-terminal RIFT" evidence="2">
    <location>
        <begin position="199"/>
        <end position="316"/>
    </location>
</feature>
<feature type="domain" description="Selenocysteine-specific elongation factor 3rd" evidence="3">
    <location>
        <begin position="65"/>
        <end position="183"/>
    </location>
</feature>
<keyword evidence="4" id="KW-0648">Protein biosynthesis</keyword>
<evidence type="ECO:0000259" key="3">
    <source>
        <dbReference type="Pfam" id="PF21208"/>
    </source>
</evidence>
<feature type="compositionally biased region" description="Acidic residues" evidence="1">
    <location>
        <begin position="113"/>
        <end position="123"/>
    </location>
</feature>
<dbReference type="Pfam" id="PF21131">
    <property type="entry name" value="eEFSec_4th"/>
    <property type="match status" value="1"/>
</dbReference>
<evidence type="ECO:0000313" key="4">
    <source>
        <dbReference type="EMBL" id="KAF0312052.1"/>
    </source>
</evidence>
<dbReference type="Proteomes" id="UP000440578">
    <property type="component" value="Unassembled WGS sequence"/>
</dbReference>
<reference evidence="4 5" key="1">
    <citation type="submission" date="2019-07" db="EMBL/GenBank/DDBJ databases">
        <title>Draft genome assembly of a fouling barnacle, Amphibalanus amphitrite (Darwin, 1854): The first reference genome for Thecostraca.</title>
        <authorList>
            <person name="Kim W."/>
        </authorList>
    </citation>
    <scope>NUCLEOTIDE SEQUENCE [LARGE SCALE GENOMIC DNA]</scope>
    <source>
        <strain evidence="4">SNU_AA5</strain>
        <tissue evidence="4">Soma without cirri and trophi</tissue>
    </source>
</reference>